<evidence type="ECO:0000313" key="1">
    <source>
        <dbReference type="EMBL" id="MEX0405528.1"/>
    </source>
</evidence>
<protein>
    <recommendedName>
        <fullName evidence="3">RiboL-PSP-HEPN domain-containing protein</fullName>
    </recommendedName>
</protein>
<comment type="caution">
    <text evidence="1">The sequence shown here is derived from an EMBL/GenBank/DDBJ whole genome shotgun (WGS) entry which is preliminary data.</text>
</comment>
<evidence type="ECO:0000313" key="2">
    <source>
        <dbReference type="Proteomes" id="UP001556692"/>
    </source>
</evidence>
<keyword evidence="2" id="KW-1185">Reference proteome</keyword>
<organism evidence="1 2">
    <name type="scientific">Aquibium pacificus</name>
    <dbReference type="NCBI Taxonomy" id="3153579"/>
    <lineage>
        <taxon>Bacteria</taxon>
        <taxon>Pseudomonadati</taxon>
        <taxon>Pseudomonadota</taxon>
        <taxon>Alphaproteobacteria</taxon>
        <taxon>Hyphomicrobiales</taxon>
        <taxon>Phyllobacteriaceae</taxon>
        <taxon>Aquibium</taxon>
    </lineage>
</organism>
<evidence type="ECO:0008006" key="3">
    <source>
        <dbReference type="Google" id="ProtNLM"/>
    </source>
</evidence>
<dbReference type="RefSeq" id="WP_367953422.1">
    <property type="nucleotide sequence ID" value="NZ_JBDPGJ010000002.1"/>
</dbReference>
<gene>
    <name evidence="1" type="ORF">ABGN05_07650</name>
</gene>
<accession>A0ABV3SFJ5</accession>
<dbReference type="EMBL" id="JBDPGJ010000002">
    <property type="protein sequence ID" value="MEX0405528.1"/>
    <property type="molecule type" value="Genomic_DNA"/>
</dbReference>
<name>A0ABV3SFJ5_9HYPH</name>
<dbReference type="Proteomes" id="UP001556692">
    <property type="component" value="Unassembled WGS sequence"/>
</dbReference>
<proteinExistence type="predicted"/>
<sequence length="312" mass="35508">MNKSAVRRNAHAGFLFGEPEDFYAVPEFAGSAESPLNESLLAFKSNLHSAIQIANIPYELAHGAVLRQRFHSLLTAERILNVKHMENGERDEEGEARAREIARKRMSEELRREEIIALHAEETLNRLDEHLSIGGFALSAEELLRQVLIVAWGAFESFVSDILRKTLNSRGELIFRMNENSRFREITSGSTIINHIKTNGFDISNCMGDIFIDKYRIDSIEKMREVCSILLGSKEFDQILNGSKYWMIYQQRNLIVHRRGIVDKWFQENTSSIEPLGSQIKFDSSYIEEVLISLRDAGVALYRAANRALGGS</sequence>
<reference evidence="1 2" key="1">
    <citation type="submission" date="2024-05" db="EMBL/GenBank/DDBJ databases">
        <authorList>
            <person name="Jiang F."/>
        </authorList>
    </citation>
    <scope>NUCLEOTIDE SEQUENCE [LARGE SCALE GENOMIC DNA]</scope>
    <source>
        <strain evidence="1 2">LZ166</strain>
    </source>
</reference>